<evidence type="ECO:0000259" key="4">
    <source>
        <dbReference type="Pfam" id="PF11566"/>
    </source>
</evidence>
<dbReference type="Proteomes" id="UP000785679">
    <property type="component" value="Unassembled WGS sequence"/>
</dbReference>
<proteinExistence type="inferred from homology"/>
<dbReference type="InterPro" id="IPR045128">
    <property type="entry name" value="PI31-like"/>
</dbReference>
<dbReference type="GO" id="GO:0070628">
    <property type="term" value="F:proteasome binding"/>
    <property type="evidence" value="ECO:0007669"/>
    <property type="project" value="InterPro"/>
</dbReference>
<evidence type="ECO:0000313" key="6">
    <source>
        <dbReference type="Proteomes" id="UP000785679"/>
    </source>
</evidence>
<organism evidence="5 6">
    <name type="scientific">Halteria grandinella</name>
    <dbReference type="NCBI Taxonomy" id="5974"/>
    <lineage>
        <taxon>Eukaryota</taxon>
        <taxon>Sar</taxon>
        <taxon>Alveolata</taxon>
        <taxon>Ciliophora</taxon>
        <taxon>Intramacronucleata</taxon>
        <taxon>Spirotrichea</taxon>
        <taxon>Stichotrichia</taxon>
        <taxon>Sporadotrichida</taxon>
        <taxon>Halteriidae</taxon>
        <taxon>Halteria</taxon>
    </lineage>
</organism>
<dbReference type="EMBL" id="RRYP01012481">
    <property type="protein sequence ID" value="TNV77078.1"/>
    <property type="molecule type" value="Genomic_DNA"/>
</dbReference>
<dbReference type="GO" id="GO:0000502">
    <property type="term" value="C:proteasome complex"/>
    <property type="evidence" value="ECO:0007669"/>
    <property type="project" value="UniProtKB-KW"/>
</dbReference>
<keyword evidence="2" id="KW-0647">Proteasome</keyword>
<evidence type="ECO:0000256" key="1">
    <source>
        <dbReference type="ARBA" id="ARBA00006405"/>
    </source>
</evidence>
<reference evidence="5" key="1">
    <citation type="submission" date="2019-06" db="EMBL/GenBank/DDBJ databases">
        <authorList>
            <person name="Zheng W."/>
        </authorList>
    </citation>
    <scope>NUCLEOTIDE SEQUENCE</scope>
    <source>
        <strain evidence="5">QDHG01</strain>
    </source>
</reference>
<evidence type="ECO:0000256" key="3">
    <source>
        <dbReference type="SAM" id="MobiDB-lite"/>
    </source>
</evidence>
<dbReference type="AlphaFoldDB" id="A0A8J8NKT5"/>
<protein>
    <recommendedName>
        <fullName evidence="4">PI31 proteasome regulator N-terminal domain-containing protein</fullName>
    </recommendedName>
</protein>
<dbReference type="Gene3D" id="3.40.1000.30">
    <property type="match status" value="1"/>
</dbReference>
<dbReference type="PANTHER" id="PTHR13266:SF1">
    <property type="entry name" value="PROTEASOME INHIBITOR PI31 SUBUNIT"/>
    <property type="match status" value="1"/>
</dbReference>
<dbReference type="GO" id="GO:0004866">
    <property type="term" value="F:endopeptidase inhibitor activity"/>
    <property type="evidence" value="ECO:0007669"/>
    <property type="project" value="InterPro"/>
</dbReference>
<gene>
    <name evidence="5" type="ORF">FGO68_gene12300</name>
</gene>
<dbReference type="InterPro" id="IPR021625">
    <property type="entry name" value="PI31_Prot_N"/>
</dbReference>
<keyword evidence="6" id="KW-1185">Reference proteome</keyword>
<dbReference type="GO" id="GO:0043161">
    <property type="term" value="P:proteasome-mediated ubiquitin-dependent protein catabolic process"/>
    <property type="evidence" value="ECO:0007669"/>
    <property type="project" value="InterPro"/>
</dbReference>
<name>A0A8J8NKT5_HALGN</name>
<dbReference type="Pfam" id="PF11566">
    <property type="entry name" value="PI31_Prot_N"/>
    <property type="match status" value="1"/>
</dbReference>
<comment type="caution">
    <text evidence="5">The sequence shown here is derived from an EMBL/GenBank/DDBJ whole genome shotgun (WGS) entry which is preliminary data.</text>
</comment>
<feature type="domain" description="PI31 proteasome regulator N-terminal" evidence="4">
    <location>
        <begin position="28"/>
        <end position="125"/>
    </location>
</feature>
<comment type="similarity">
    <text evidence="1">Belongs to the proteasome inhibitor PI31 family.</text>
</comment>
<dbReference type="OrthoDB" id="10598091at2759"/>
<accession>A0A8J8NKT5</accession>
<evidence type="ECO:0000313" key="5">
    <source>
        <dbReference type="EMBL" id="TNV77078.1"/>
    </source>
</evidence>
<evidence type="ECO:0000256" key="2">
    <source>
        <dbReference type="ARBA" id="ARBA00022942"/>
    </source>
</evidence>
<feature type="compositionally biased region" description="Gly residues" evidence="3">
    <location>
        <begin position="269"/>
        <end position="302"/>
    </location>
</feature>
<sequence length="302" mass="32518">MESIQEAYLLLNIPDDTLKALPLFQRYALFLHALALKRGFVCTGFLEDDPKQSDGIVALAEDWPLQNADVVSFRYTHPTEASKPDTEEFYVKMIPGGEGRLEVNALSSVRNDDIYSMELKMEELKEDAFNNLDAWVPKTVLPQFEREIINKLLKKGGSEEKKLQPSSNPLLIGQIRNPGAPHIIGDPYIYPGQSPLFIPPSFRPPGTTGPGGDLVGPGSSIFWPQGYDPNQPIDPATGGGIPFFGGDDPNDMHPHFPDPLRGGMRQPRGGFGGPGNPFGRGNGGLGNPFGGGGAGGGGGFFS</sequence>
<feature type="region of interest" description="Disordered" evidence="3">
    <location>
        <begin position="267"/>
        <end position="302"/>
    </location>
</feature>
<dbReference type="PANTHER" id="PTHR13266">
    <property type="entry name" value="PROTEASOME INHIBITOR"/>
    <property type="match status" value="1"/>
</dbReference>